<organism evidence="1 2">
    <name type="scientific">Yarrowia lipolytica</name>
    <name type="common">Candida lipolytica</name>
    <dbReference type="NCBI Taxonomy" id="4952"/>
    <lineage>
        <taxon>Eukaryota</taxon>
        <taxon>Fungi</taxon>
        <taxon>Dikarya</taxon>
        <taxon>Ascomycota</taxon>
        <taxon>Saccharomycotina</taxon>
        <taxon>Dipodascomycetes</taxon>
        <taxon>Dipodascales</taxon>
        <taxon>Dipodascales incertae sedis</taxon>
        <taxon>Yarrowia</taxon>
    </lineage>
</organism>
<evidence type="ECO:0000313" key="1">
    <source>
        <dbReference type="EMBL" id="AOW06600.1"/>
    </source>
</evidence>
<dbReference type="AlphaFoldDB" id="A0A1D8NLU1"/>
<dbReference type="EMBL" id="CP017558">
    <property type="protein sequence ID" value="AOW06600.1"/>
    <property type="molecule type" value="Genomic_DNA"/>
</dbReference>
<evidence type="ECO:0000313" key="2">
    <source>
        <dbReference type="Proteomes" id="UP000182444"/>
    </source>
</evidence>
<dbReference type="VEuPathDB" id="FungiDB:YALI1_F05205g"/>
<dbReference type="RefSeq" id="XP_068139341.1">
    <property type="nucleotide sequence ID" value="XM_068283240.1"/>
</dbReference>
<proteinExistence type="predicted"/>
<accession>A0A1D8NLU1</accession>
<gene>
    <name evidence="1" type="ORF">YALI1_F05205g</name>
</gene>
<dbReference type="GeneID" id="94583831"/>
<dbReference type="Proteomes" id="UP000182444">
    <property type="component" value="Chromosome 1F"/>
</dbReference>
<reference evidence="1 2" key="1">
    <citation type="journal article" date="2016" name="PLoS ONE">
        <title>Sequence Assembly of Yarrowia lipolytica Strain W29/CLIB89 Shows Transposable Element Diversity.</title>
        <authorList>
            <person name="Magnan C."/>
            <person name="Yu J."/>
            <person name="Chang I."/>
            <person name="Jahn E."/>
            <person name="Kanomata Y."/>
            <person name="Wu J."/>
            <person name="Zeller M."/>
            <person name="Oakes M."/>
            <person name="Baldi P."/>
            <person name="Sandmeyer S."/>
        </authorList>
    </citation>
    <scope>NUCLEOTIDE SEQUENCE [LARGE SCALE GENOMIC DNA]</scope>
    <source>
        <strain evidence="2">CLIB89(W29)</strain>
    </source>
</reference>
<sequence length="134" mass="15525">MDPSTVLEHELDSSQENTQLDKYWSESSEHLRNRFGSSFSSILHIPLLQALSTCLNFSHSLKHFHHPDYNVVFYMSSSKAQDPKPHLRSMIRDGVMIQSLFNVSAISSFDRKRWKEDILLDLLSVTRTTVCRRA</sequence>
<protein>
    <submittedName>
        <fullName evidence="1">Uncharacterized protein</fullName>
    </submittedName>
</protein>
<name>A0A1D8NLU1_YARLL</name>